<proteinExistence type="predicted"/>
<accession>A0A0A9MPI0</accession>
<name>A0A0A9MPI0_ARUDO</name>
<dbReference type="EMBL" id="GBRH01240266">
    <property type="protein sequence ID" value="JAD57629.1"/>
    <property type="molecule type" value="Transcribed_RNA"/>
</dbReference>
<reference evidence="1" key="1">
    <citation type="submission" date="2014-09" db="EMBL/GenBank/DDBJ databases">
        <authorList>
            <person name="Magalhaes I.L.F."/>
            <person name="Oliveira U."/>
            <person name="Santos F.R."/>
            <person name="Vidigal T.H.D.A."/>
            <person name="Brescovit A.D."/>
            <person name="Santos A.J."/>
        </authorList>
    </citation>
    <scope>NUCLEOTIDE SEQUENCE</scope>
    <source>
        <tissue evidence="1">Shoot tissue taken approximately 20 cm above the soil surface</tissue>
    </source>
</reference>
<sequence>MPATLASDPKP</sequence>
<reference evidence="1" key="2">
    <citation type="journal article" date="2015" name="Data Brief">
        <title>Shoot transcriptome of the giant reed, Arundo donax.</title>
        <authorList>
            <person name="Barrero R.A."/>
            <person name="Guerrero F.D."/>
            <person name="Moolhuijzen P."/>
            <person name="Goolsby J.A."/>
            <person name="Tidwell J."/>
            <person name="Bellgard S.E."/>
            <person name="Bellgard M.I."/>
        </authorList>
    </citation>
    <scope>NUCLEOTIDE SEQUENCE</scope>
    <source>
        <tissue evidence="1">Shoot tissue taken approximately 20 cm above the soil surface</tissue>
    </source>
</reference>
<protein>
    <submittedName>
        <fullName evidence="1">Uncharacterized protein</fullName>
    </submittedName>
</protein>
<evidence type="ECO:0000313" key="1">
    <source>
        <dbReference type="EMBL" id="JAD57629.1"/>
    </source>
</evidence>
<organism evidence="1">
    <name type="scientific">Arundo donax</name>
    <name type="common">Giant reed</name>
    <name type="synonym">Donax arundinaceus</name>
    <dbReference type="NCBI Taxonomy" id="35708"/>
    <lineage>
        <taxon>Eukaryota</taxon>
        <taxon>Viridiplantae</taxon>
        <taxon>Streptophyta</taxon>
        <taxon>Embryophyta</taxon>
        <taxon>Tracheophyta</taxon>
        <taxon>Spermatophyta</taxon>
        <taxon>Magnoliopsida</taxon>
        <taxon>Liliopsida</taxon>
        <taxon>Poales</taxon>
        <taxon>Poaceae</taxon>
        <taxon>PACMAD clade</taxon>
        <taxon>Arundinoideae</taxon>
        <taxon>Arundineae</taxon>
        <taxon>Arundo</taxon>
    </lineage>
</organism>